<dbReference type="PANTHER" id="PTHR33710:SF71">
    <property type="entry name" value="ENDONUCLEASE_EXONUCLEASE_PHOSPHATASE DOMAIN-CONTAINING PROTEIN"/>
    <property type="match status" value="1"/>
</dbReference>
<evidence type="ECO:0000313" key="2">
    <source>
        <dbReference type="Proteomes" id="UP001443914"/>
    </source>
</evidence>
<keyword evidence="2" id="KW-1185">Reference proteome</keyword>
<dbReference type="PANTHER" id="PTHR33710">
    <property type="entry name" value="BNAC02G09200D PROTEIN"/>
    <property type="match status" value="1"/>
</dbReference>
<proteinExistence type="predicted"/>
<dbReference type="AlphaFoldDB" id="A0AAW1KWX9"/>
<comment type="caution">
    <text evidence="1">The sequence shown here is derived from an EMBL/GenBank/DDBJ whole genome shotgun (WGS) entry which is preliminary data.</text>
</comment>
<sequence>MLDRAVVNLVWLACFPSSSVNFSTTGIFHHSPIMVSIFDDVFRRPKFSFLNCWLEDPDYSRLVVEAWRVPVSGTAMYRLFAKLKNVRASLRGLHKKSYSNIDGRLRQAKGDLEDCQRQLQIDPLNSRLICLEKLKTEQYLKLRKIEHTILRQKAKFRNIVHNDSCSKVFYARINDRKHTQIIGEIMDHLGRRRVGLDSVAGAGFRRLLH</sequence>
<evidence type="ECO:0000313" key="1">
    <source>
        <dbReference type="EMBL" id="KAK9723844.1"/>
    </source>
</evidence>
<dbReference type="EMBL" id="JBDFQZ010000005">
    <property type="protein sequence ID" value="KAK9723844.1"/>
    <property type="molecule type" value="Genomic_DNA"/>
</dbReference>
<organism evidence="1 2">
    <name type="scientific">Saponaria officinalis</name>
    <name type="common">Common soapwort</name>
    <name type="synonym">Lychnis saponaria</name>
    <dbReference type="NCBI Taxonomy" id="3572"/>
    <lineage>
        <taxon>Eukaryota</taxon>
        <taxon>Viridiplantae</taxon>
        <taxon>Streptophyta</taxon>
        <taxon>Embryophyta</taxon>
        <taxon>Tracheophyta</taxon>
        <taxon>Spermatophyta</taxon>
        <taxon>Magnoliopsida</taxon>
        <taxon>eudicotyledons</taxon>
        <taxon>Gunneridae</taxon>
        <taxon>Pentapetalae</taxon>
        <taxon>Caryophyllales</taxon>
        <taxon>Caryophyllaceae</taxon>
        <taxon>Caryophylleae</taxon>
        <taxon>Saponaria</taxon>
    </lineage>
</organism>
<reference evidence="1" key="1">
    <citation type="submission" date="2024-03" db="EMBL/GenBank/DDBJ databases">
        <title>WGS assembly of Saponaria officinalis var. Norfolk2.</title>
        <authorList>
            <person name="Jenkins J."/>
            <person name="Shu S."/>
            <person name="Grimwood J."/>
            <person name="Barry K."/>
            <person name="Goodstein D."/>
            <person name="Schmutz J."/>
            <person name="Leebens-Mack J."/>
            <person name="Osbourn A."/>
        </authorList>
    </citation>
    <scope>NUCLEOTIDE SEQUENCE [LARGE SCALE GENOMIC DNA]</scope>
    <source>
        <strain evidence="1">JIC</strain>
    </source>
</reference>
<accession>A0AAW1KWX9</accession>
<gene>
    <name evidence="1" type="ORF">RND81_05G029400</name>
</gene>
<dbReference type="Proteomes" id="UP001443914">
    <property type="component" value="Unassembled WGS sequence"/>
</dbReference>
<protein>
    <submittedName>
        <fullName evidence="1">Uncharacterized protein</fullName>
    </submittedName>
</protein>
<name>A0AAW1KWX9_SAPOF</name>